<dbReference type="AlphaFoldDB" id="A0A2S2NG41"/>
<gene>
    <name evidence="2" type="ORF">g.123063</name>
</gene>
<keyword evidence="1" id="KW-1133">Transmembrane helix</keyword>
<keyword evidence="1" id="KW-0812">Transmembrane</keyword>
<accession>A0A2S2NG41</accession>
<name>A0A2S2NG41_SCHGA</name>
<evidence type="ECO:0000256" key="1">
    <source>
        <dbReference type="SAM" id="Phobius"/>
    </source>
</evidence>
<evidence type="ECO:0000313" key="2">
    <source>
        <dbReference type="EMBL" id="MBY16078.1"/>
    </source>
</evidence>
<proteinExistence type="predicted"/>
<reference evidence="2" key="1">
    <citation type="submission" date="2018-04" db="EMBL/GenBank/DDBJ databases">
        <title>Transcriptome of Schizaphis graminum biotype I.</title>
        <authorList>
            <person name="Scully E.D."/>
            <person name="Geib S.M."/>
            <person name="Palmer N.A."/>
            <person name="Koch K."/>
            <person name="Bradshaw J."/>
            <person name="Heng-Moss T."/>
            <person name="Sarath G."/>
        </authorList>
    </citation>
    <scope>NUCLEOTIDE SEQUENCE</scope>
</reference>
<dbReference type="EMBL" id="GGMR01003459">
    <property type="protein sequence ID" value="MBY16078.1"/>
    <property type="molecule type" value="Transcribed_RNA"/>
</dbReference>
<feature type="transmembrane region" description="Helical" evidence="1">
    <location>
        <begin position="6"/>
        <end position="25"/>
    </location>
</feature>
<organism evidence="2">
    <name type="scientific">Schizaphis graminum</name>
    <name type="common">Green bug aphid</name>
    <dbReference type="NCBI Taxonomy" id="13262"/>
    <lineage>
        <taxon>Eukaryota</taxon>
        <taxon>Metazoa</taxon>
        <taxon>Ecdysozoa</taxon>
        <taxon>Arthropoda</taxon>
        <taxon>Hexapoda</taxon>
        <taxon>Insecta</taxon>
        <taxon>Pterygota</taxon>
        <taxon>Neoptera</taxon>
        <taxon>Paraneoptera</taxon>
        <taxon>Hemiptera</taxon>
        <taxon>Sternorrhyncha</taxon>
        <taxon>Aphidomorpha</taxon>
        <taxon>Aphidoidea</taxon>
        <taxon>Aphididae</taxon>
        <taxon>Aphidini</taxon>
        <taxon>Schizaphis</taxon>
    </lineage>
</organism>
<protein>
    <submittedName>
        <fullName evidence="2">Uncharacterized protein</fullName>
    </submittedName>
</protein>
<keyword evidence="1" id="KW-0472">Membrane</keyword>
<sequence length="115" mass="13030">MYVDCGAVLCLIIIVVSQRTVLFYISLKKKKIPCTEGIRRPFINKERVEKVKMASQQMPSALRLFLDLASALRVFSPLQRDSTACTNASKVEKKTLGRSYALVCNNNVPCYEIRK</sequence>